<name>A0ABM4C2U4_HYDVU</name>
<keyword evidence="1" id="KW-1185">Reference proteome</keyword>
<gene>
    <name evidence="2" type="primary">LOC136081757</name>
</gene>
<evidence type="ECO:0000313" key="1">
    <source>
        <dbReference type="Proteomes" id="UP001652625"/>
    </source>
</evidence>
<sequence length="159" mass="18978">MTYYCLFNFCSTFYNDKFSKMYAILEYIETQEIDFLPIKWMFDKLNWVVNNLIKNKIVLNFYYPPVKSANKVLNAKKTFSNPEEHWLLYKVQILGTANTLKSAKEKTKLAEETSNVDYDTDDSGDCRDMETWKIRKRKHSFTYESEVADDKVEDFFQES</sequence>
<dbReference type="GeneID" id="136081757"/>
<evidence type="ECO:0000313" key="2">
    <source>
        <dbReference type="RefSeq" id="XP_065655854.1"/>
    </source>
</evidence>
<dbReference type="Proteomes" id="UP001652625">
    <property type="component" value="Chromosome 06"/>
</dbReference>
<protein>
    <submittedName>
        <fullName evidence="2">Uncharacterized protein LOC136081757</fullName>
    </submittedName>
</protein>
<reference evidence="2" key="1">
    <citation type="submission" date="2025-08" db="UniProtKB">
        <authorList>
            <consortium name="RefSeq"/>
        </authorList>
    </citation>
    <scope>IDENTIFICATION</scope>
</reference>
<accession>A0ABM4C2U4</accession>
<proteinExistence type="predicted"/>
<organism evidence="1 2">
    <name type="scientific">Hydra vulgaris</name>
    <name type="common">Hydra</name>
    <name type="synonym">Hydra attenuata</name>
    <dbReference type="NCBI Taxonomy" id="6087"/>
    <lineage>
        <taxon>Eukaryota</taxon>
        <taxon>Metazoa</taxon>
        <taxon>Cnidaria</taxon>
        <taxon>Hydrozoa</taxon>
        <taxon>Hydroidolina</taxon>
        <taxon>Anthoathecata</taxon>
        <taxon>Aplanulata</taxon>
        <taxon>Hydridae</taxon>
        <taxon>Hydra</taxon>
    </lineage>
</organism>
<dbReference type="RefSeq" id="XP_065655854.1">
    <property type="nucleotide sequence ID" value="XM_065799782.1"/>
</dbReference>